<evidence type="ECO:0000259" key="12">
    <source>
        <dbReference type="Pfam" id="PF12019"/>
    </source>
</evidence>
<accession>A0A9E5MLY1</accession>
<evidence type="ECO:0000256" key="8">
    <source>
        <dbReference type="ARBA" id="ARBA00023136"/>
    </source>
</evidence>
<dbReference type="EMBL" id="JAAONZ010000003">
    <property type="protein sequence ID" value="NHO64955.1"/>
    <property type="molecule type" value="Genomic_DNA"/>
</dbReference>
<sequence>MNAHGYTLSELMVSLVIISILAFLSLPALTTLIDSHHRRVHTQGLLHQFQKTRAIAASQHRNTALCPTDEQQQCASTWGNQLLMFIDENYSGAYEADEDTVQGKWALPKGWTLNWRAFGSQKKITYTPSGVLLGQNGTMEVCPVSATDEIGTLTLSRSGRPRLGRRRYSESLCAN</sequence>
<proteinExistence type="inferred from homology"/>
<feature type="transmembrane region" description="Helical" evidence="11">
    <location>
        <begin position="12"/>
        <end position="33"/>
    </location>
</feature>
<evidence type="ECO:0000313" key="13">
    <source>
        <dbReference type="EMBL" id="NHO64955.1"/>
    </source>
</evidence>
<comment type="similarity">
    <text evidence="9">Belongs to the GSP H family.</text>
</comment>
<organism evidence="13 14">
    <name type="scientific">Pseudomaricurvus hydrocarbonicus</name>
    <dbReference type="NCBI Taxonomy" id="1470433"/>
    <lineage>
        <taxon>Bacteria</taxon>
        <taxon>Pseudomonadati</taxon>
        <taxon>Pseudomonadota</taxon>
        <taxon>Gammaproteobacteria</taxon>
        <taxon>Cellvibrionales</taxon>
        <taxon>Cellvibrionaceae</taxon>
        <taxon>Pseudomaricurvus</taxon>
    </lineage>
</organism>
<dbReference type="NCBIfam" id="TIGR02532">
    <property type="entry name" value="IV_pilin_GFxxxE"/>
    <property type="match status" value="1"/>
</dbReference>
<keyword evidence="8 11" id="KW-0472">Membrane</keyword>
<keyword evidence="3" id="KW-1003">Cell membrane</keyword>
<protein>
    <recommendedName>
        <fullName evidence="2">Type II secretion system protein H</fullName>
    </recommendedName>
    <alternativeName>
        <fullName evidence="10">General secretion pathway protein H</fullName>
    </alternativeName>
</protein>
<name>A0A9E5MLY1_9GAMM</name>
<dbReference type="Pfam" id="PF12019">
    <property type="entry name" value="GspH"/>
    <property type="match status" value="1"/>
</dbReference>
<dbReference type="Pfam" id="PF07963">
    <property type="entry name" value="N_methyl"/>
    <property type="match status" value="1"/>
</dbReference>
<gene>
    <name evidence="13" type="ORF">G8770_05295</name>
</gene>
<evidence type="ECO:0000256" key="4">
    <source>
        <dbReference type="ARBA" id="ARBA00022481"/>
    </source>
</evidence>
<evidence type="ECO:0000313" key="14">
    <source>
        <dbReference type="Proteomes" id="UP000787472"/>
    </source>
</evidence>
<evidence type="ECO:0000256" key="9">
    <source>
        <dbReference type="ARBA" id="ARBA00025772"/>
    </source>
</evidence>
<evidence type="ECO:0000256" key="5">
    <source>
        <dbReference type="ARBA" id="ARBA00022519"/>
    </source>
</evidence>
<evidence type="ECO:0000256" key="11">
    <source>
        <dbReference type="SAM" id="Phobius"/>
    </source>
</evidence>
<dbReference type="InterPro" id="IPR022346">
    <property type="entry name" value="T2SS_GspH"/>
</dbReference>
<dbReference type="GO" id="GO:0005886">
    <property type="term" value="C:plasma membrane"/>
    <property type="evidence" value="ECO:0007669"/>
    <property type="project" value="UniProtKB-SubCell"/>
</dbReference>
<keyword evidence="7 11" id="KW-1133">Transmembrane helix</keyword>
<evidence type="ECO:0000256" key="6">
    <source>
        <dbReference type="ARBA" id="ARBA00022692"/>
    </source>
</evidence>
<comment type="subcellular location">
    <subcellularLocation>
        <location evidence="1">Cell inner membrane</location>
        <topology evidence="1">Single-pass membrane protein</topology>
    </subcellularLocation>
</comment>
<evidence type="ECO:0000256" key="7">
    <source>
        <dbReference type="ARBA" id="ARBA00022989"/>
    </source>
</evidence>
<evidence type="ECO:0000256" key="2">
    <source>
        <dbReference type="ARBA" id="ARBA00021549"/>
    </source>
</evidence>
<dbReference type="InterPro" id="IPR045584">
    <property type="entry name" value="Pilin-like"/>
</dbReference>
<dbReference type="InterPro" id="IPR012902">
    <property type="entry name" value="N_methyl_site"/>
</dbReference>
<comment type="caution">
    <text evidence="13">The sequence shown here is derived from an EMBL/GenBank/DDBJ whole genome shotgun (WGS) entry which is preliminary data.</text>
</comment>
<dbReference type="GO" id="GO:0015627">
    <property type="term" value="C:type II protein secretion system complex"/>
    <property type="evidence" value="ECO:0007669"/>
    <property type="project" value="InterPro"/>
</dbReference>
<evidence type="ECO:0000256" key="1">
    <source>
        <dbReference type="ARBA" id="ARBA00004377"/>
    </source>
</evidence>
<evidence type="ECO:0000256" key="10">
    <source>
        <dbReference type="ARBA" id="ARBA00030775"/>
    </source>
</evidence>
<dbReference type="AlphaFoldDB" id="A0A9E5MLY1"/>
<keyword evidence="6 11" id="KW-0812">Transmembrane</keyword>
<dbReference type="SUPFAM" id="SSF54523">
    <property type="entry name" value="Pili subunits"/>
    <property type="match status" value="1"/>
</dbReference>
<dbReference type="Proteomes" id="UP000787472">
    <property type="component" value="Unassembled WGS sequence"/>
</dbReference>
<keyword evidence="4" id="KW-0488">Methylation</keyword>
<dbReference type="GO" id="GO:0015628">
    <property type="term" value="P:protein secretion by the type II secretion system"/>
    <property type="evidence" value="ECO:0007669"/>
    <property type="project" value="InterPro"/>
</dbReference>
<keyword evidence="14" id="KW-1185">Reference proteome</keyword>
<dbReference type="Gene3D" id="3.55.40.10">
    <property type="entry name" value="minor pseudopilin epsh domain"/>
    <property type="match status" value="1"/>
</dbReference>
<keyword evidence="5" id="KW-0997">Cell inner membrane</keyword>
<feature type="domain" description="General secretion pathway GspH" evidence="12">
    <location>
        <begin position="42"/>
        <end position="159"/>
    </location>
</feature>
<reference evidence="13" key="1">
    <citation type="submission" date="2020-03" db="EMBL/GenBank/DDBJ databases">
        <authorList>
            <person name="Guo F."/>
        </authorList>
    </citation>
    <scope>NUCLEOTIDE SEQUENCE</scope>
    <source>
        <strain evidence="13">JCM 30134</strain>
    </source>
</reference>
<evidence type="ECO:0000256" key="3">
    <source>
        <dbReference type="ARBA" id="ARBA00022475"/>
    </source>
</evidence>